<evidence type="ECO:0000313" key="1">
    <source>
        <dbReference type="EMBL" id="OAT52851.1"/>
    </source>
</evidence>
<sequence>MRFFDCARVNGKSQGENGLSNEEWAEFVPCCTEIIKVIIGFYQNNNGLARINRTFAGQGQ</sequence>
<name>A0A1B7JY60_9ENTR</name>
<dbReference type="AlphaFoldDB" id="A0A1B7JY60"/>
<gene>
    <name evidence="1" type="ORF">M989_02315</name>
</gene>
<comment type="caution">
    <text evidence="1">The sequence shown here is derived from an EMBL/GenBank/DDBJ whole genome shotgun (WGS) entry which is preliminary data.</text>
</comment>
<reference evidence="1 2" key="1">
    <citation type="submission" date="2016-04" db="EMBL/GenBank/DDBJ databases">
        <title>ATOL: Assembling a taxonomically balanced genome-scale reconstruction of the evolutionary history of the Enterobacteriaceae.</title>
        <authorList>
            <person name="Plunkett G.III."/>
            <person name="Neeno-Eckwall E.C."/>
            <person name="Glasner J.D."/>
            <person name="Perna N.T."/>
        </authorList>
    </citation>
    <scope>NUCLEOTIDE SEQUENCE [LARGE SCALE GENOMIC DNA]</scope>
    <source>
        <strain evidence="1 2">ATCC 51603</strain>
    </source>
</reference>
<evidence type="ECO:0000313" key="2">
    <source>
        <dbReference type="Proteomes" id="UP000078386"/>
    </source>
</evidence>
<dbReference type="Proteomes" id="UP000078386">
    <property type="component" value="Unassembled WGS sequence"/>
</dbReference>
<organism evidence="1 2">
    <name type="scientific">Kluyvera georgiana ATCC 51603</name>
    <dbReference type="NCBI Taxonomy" id="1354264"/>
    <lineage>
        <taxon>Bacteria</taxon>
        <taxon>Pseudomonadati</taxon>
        <taxon>Pseudomonadota</taxon>
        <taxon>Gammaproteobacteria</taxon>
        <taxon>Enterobacterales</taxon>
        <taxon>Enterobacteriaceae</taxon>
        <taxon>Kluyvera</taxon>
    </lineage>
</organism>
<keyword evidence="2" id="KW-1185">Reference proteome</keyword>
<accession>A0A1B7JY60</accession>
<protein>
    <submittedName>
        <fullName evidence="1">Uncharacterized protein</fullName>
    </submittedName>
</protein>
<dbReference type="PATRIC" id="fig|1354264.4.peg.2404"/>
<proteinExistence type="predicted"/>
<dbReference type="EMBL" id="LXEU01000047">
    <property type="protein sequence ID" value="OAT52851.1"/>
    <property type="molecule type" value="Genomic_DNA"/>
</dbReference>